<evidence type="ECO:0000256" key="1">
    <source>
        <dbReference type="SAM" id="Phobius"/>
    </source>
</evidence>
<keyword evidence="1" id="KW-0472">Membrane</keyword>
<keyword evidence="1" id="KW-0812">Transmembrane</keyword>
<dbReference type="Proteomes" id="UP000199614">
    <property type="component" value="Unassembled WGS sequence"/>
</dbReference>
<keyword evidence="3" id="KW-1185">Reference proteome</keyword>
<gene>
    <name evidence="2" type="ORF">SAMN05216207_103120</name>
</gene>
<dbReference type="STRING" id="260086.SAMN05216207_103120"/>
<sequence length="99" mass="10715">MEQRRSPNSPPADDHEPIRSPWLFAVLLLLVLAGTPLWYPTGLVEPLVLGVPLWFAVSVLSTLAFAGFTSWICLRRWNLAESDEVAAAAGEAAAGGDDR</sequence>
<protein>
    <recommendedName>
        <fullName evidence="4">DUF3311 domain-containing protein</fullName>
    </recommendedName>
</protein>
<proteinExistence type="predicted"/>
<evidence type="ECO:0008006" key="4">
    <source>
        <dbReference type="Google" id="ProtNLM"/>
    </source>
</evidence>
<dbReference type="RefSeq" id="WP_093350289.1">
    <property type="nucleotide sequence ID" value="NZ_FOUY01000031.1"/>
</dbReference>
<reference evidence="2 3" key="1">
    <citation type="submission" date="2016-10" db="EMBL/GenBank/DDBJ databases">
        <authorList>
            <person name="de Groot N.N."/>
        </authorList>
    </citation>
    <scope>NUCLEOTIDE SEQUENCE [LARGE SCALE GENOMIC DNA]</scope>
    <source>
        <strain evidence="2 3">CGMCC 4.1877</strain>
    </source>
</reference>
<dbReference type="EMBL" id="FOUY01000031">
    <property type="protein sequence ID" value="SFO11585.1"/>
    <property type="molecule type" value="Genomic_DNA"/>
</dbReference>
<name>A0A1I5EJB2_PSUAM</name>
<keyword evidence="1" id="KW-1133">Transmembrane helix</keyword>
<evidence type="ECO:0000313" key="2">
    <source>
        <dbReference type="EMBL" id="SFO11585.1"/>
    </source>
</evidence>
<feature type="transmembrane region" description="Helical" evidence="1">
    <location>
        <begin position="21"/>
        <end position="39"/>
    </location>
</feature>
<evidence type="ECO:0000313" key="3">
    <source>
        <dbReference type="Proteomes" id="UP000199614"/>
    </source>
</evidence>
<organism evidence="2 3">
    <name type="scientific">Pseudonocardia ammonioxydans</name>
    <dbReference type="NCBI Taxonomy" id="260086"/>
    <lineage>
        <taxon>Bacteria</taxon>
        <taxon>Bacillati</taxon>
        <taxon>Actinomycetota</taxon>
        <taxon>Actinomycetes</taxon>
        <taxon>Pseudonocardiales</taxon>
        <taxon>Pseudonocardiaceae</taxon>
        <taxon>Pseudonocardia</taxon>
    </lineage>
</organism>
<dbReference type="AlphaFoldDB" id="A0A1I5EJB2"/>
<accession>A0A1I5EJB2</accession>
<feature type="transmembrane region" description="Helical" evidence="1">
    <location>
        <begin position="51"/>
        <end position="74"/>
    </location>
</feature>